<dbReference type="Gene3D" id="2.130.10.30">
    <property type="entry name" value="Regulator of chromosome condensation 1/beta-lactamase-inhibitor protein II"/>
    <property type="match status" value="1"/>
</dbReference>
<proteinExistence type="predicted"/>
<name>A0AAE0GWQ8_9CHLO</name>
<gene>
    <name evidence="2" type="ORF">CYMTET_6804</name>
</gene>
<comment type="caution">
    <text evidence="2">The sequence shown here is derived from an EMBL/GenBank/DDBJ whole genome shotgun (WGS) entry which is preliminary data.</text>
</comment>
<dbReference type="AlphaFoldDB" id="A0AAE0GWQ8"/>
<protein>
    <submittedName>
        <fullName evidence="2">Uncharacterized protein</fullName>
    </submittedName>
</protein>
<accession>A0AAE0GWQ8</accession>
<dbReference type="InterPro" id="IPR009091">
    <property type="entry name" value="RCC1/BLIP-II"/>
</dbReference>
<keyword evidence="3" id="KW-1185">Reference proteome</keyword>
<sequence>MPAAGKLAQVAAGKDKTCAVLEDRSLACWGLGAYEQMANDYSLAEPLEDPGLGWVYLFKTPPPPIALAGSAVQVATGAYHNCAIVETSSADALTTKATITTTLTNVNTVDNGRGSVTTSIATSTTTSSMVISTTSAPGEDRPALIVECWGHNPYGQLGVYGGSITGVVLSAEALPDVRLHYPPPPLPPPPPPPPPLSPETGRLEWTVRSNYTPNAQRPTPGLPIASHFDAAYAVATDANDNAFIAGELHSLPNPGYSAMFVQKVNAAGCIHWTLQSRGNGTQYARGIAVGSGRGAAVLVVGWFSHTATFGSCVLESVGGSLDAFLLKACHTGTVQWVERIGGPGADVARAVAIHEEDGRQDAFVVGTFGSGNLTFGGQSITGTGTSRDAFVLMVMPSPSPFFETPHPLQELLSMRRVTTWTSGGASGRSLSGLGAALLVELRRRTAF</sequence>
<feature type="region of interest" description="Disordered" evidence="1">
    <location>
        <begin position="180"/>
        <end position="201"/>
    </location>
</feature>
<evidence type="ECO:0000256" key="1">
    <source>
        <dbReference type="SAM" id="MobiDB-lite"/>
    </source>
</evidence>
<dbReference type="EMBL" id="LGRX02001745">
    <property type="protein sequence ID" value="KAK3285600.1"/>
    <property type="molecule type" value="Genomic_DNA"/>
</dbReference>
<dbReference type="SUPFAM" id="SSF50985">
    <property type="entry name" value="RCC1/BLIP-II"/>
    <property type="match status" value="1"/>
</dbReference>
<feature type="compositionally biased region" description="Pro residues" evidence="1">
    <location>
        <begin position="181"/>
        <end position="197"/>
    </location>
</feature>
<reference evidence="2 3" key="1">
    <citation type="journal article" date="2015" name="Genome Biol. Evol.">
        <title>Comparative Genomics of a Bacterivorous Green Alga Reveals Evolutionary Causalities and Consequences of Phago-Mixotrophic Mode of Nutrition.</title>
        <authorList>
            <person name="Burns J.A."/>
            <person name="Paasch A."/>
            <person name="Narechania A."/>
            <person name="Kim E."/>
        </authorList>
    </citation>
    <scope>NUCLEOTIDE SEQUENCE [LARGE SCALE GENOMIC DNA]</scope>
    <source>
        <strain evidence="2 3">PLY_AMNH</strain>
    </source>
</reference>
<organism evidence="2 3">
    <name type="scientific">Cymbomonas tetramitiformis</name>
    <dbReference type="NCBI Taxonomy" id="36881"/>
    <lineage>
        <taxon>Eukaryota</taxon>
        <taxon>Viridiplantae</taxon>
        <taxon>Chlorophyta</taxon>
        <taxon>Pyramimonadophyceae</taxon>
        <taxon>Pyramimonadales</taxon>
        <taxon>Pyramimonadaceae</taxon>
        <taxon>Cymbomonas</taxon>
    </lineage>
</organism>
<evidence type="ECO:0000313" key="2">
    <source>
        <dbReference type="EMBL" id="KAK3285600.1"/>
    </source>
</evidence>
<dbReference type="Proteomes" id="UP001190700">
    <property type="component" value="Unassembled WGS sequence"/>
</dbReference>
<evidence type="ECO:0000313" key="3">
    <source>
        <dbReference type="Proteomes" id="UP001190700"/>
    </source>
</evidence>